<dbReference type="SUPFAM" id="SSF53335">
    <property type="entry name" value="S-adenosyl-L-methionine-dependent methyltransferases"/>
    <property type="match status" value="1"/>
</dbReference>
<organism evidence="9 10">
    <name type="scientific">Angomonas deanei</name>
    <dbReference type="NCBI Taxonomy" id="59799"/>
    <lineage>
        <taxon>Eukaryota</taxon>
        <taxon>Discoba</taxon>
        <taxon>Euglenozoa</taxon>
        <taxon>Kinetoplastea</taxon>
        <taxon>Metakinetoplastina</taxon>
        <taxon>Trypanosomatida</taxon>
        <taxon>Trypanosomatidae</taxon>
        <taxon>Strigomonadinae</taxon>
        <taxon>Angomonas</taxon>
    </lineage>
</organism>
<evidence type="ECO:0000256" key="6">
    <source>
        <dbReference type="ARBA" id="ARBA00023042"/>
    </source>
</evidence>
<keyword evidence="3" id="KW-0808">Transferase</keyword>
<evidence type="ECO:0000256" key="3">
    <source>
        <dbReference type="ARBA" id="ARBA00022679"/>
    </source>
</evidence>
<name>A0A7G2CQW5_9TRYP</name>
<keyword evidence="2" id="KW-0489">Methyltransferase</keyword>
<reference evidence="9 10" key="1">
    <citation type="submission" date="2020-08" db="EMBL/GenBank/DDBJ databases">
        <authorList>
            <person name="Newling K."/>
            <person name="Davey J."/>
            <person name="Forrester S."/>
        </authorList>
    </citation>
    <scope>NUCLEOTIDE SEQUENCE [LARGE SCALE GENOMIC DNA]</scope>
    <source>
        <strain evidence="10">Crithidia deanei Carvalho (ATCC PRA-265)</strain>
    </source>
</reference>
<evidence type="ECO:0000313" key="10">
    <source>
        <dbReference type="Proteomes" id="UP000515908"/>
    </source>
</evidence>
<dbReference type="InterPro" id="IPR039753">
    <property type="entry name" value="RG7MT1"/>
</dbReference>
<dbReference type="AlphaFoldDB" id="A0A7G2CQW5"/>
<dbReference type="EC" id="2.1.1.56" evidence="1"/>
<dbReference type="PANTHER" id="PTHR12189:SF2">
    <property type="entry name" value="MRNA CAP GUANINE-N7 METHYLTRANSFERASE"/>
    <property type="match status" value="1"/>
</dbReference>
<keyword evidence="5" id="KW-0694">RNA-binding</keyword>
<dbReference type="GO" id="GO:0005634">
    <property type="term" value="C:nucleus"/>
    <property type="evidence" value="ECO:0007669"/>
    <property type="project" value="TreeGrafter"/>
</dbReference>
<dbReference type="PANTHER" id="PTHR12189">
    <property type="entry name" value="MRNA GUANINE-7- METHYLTRANSFERASE"/>
    <property type="match status" value="1"/>
</dbReference>
<dbReference type="Proteomes" id="UP000515908">
    <property type="component" value="Chromosome 25"/>
</dbReference>
<dbReference type="VEuPathDB" id="TriTrypDB:ADEAN_000974800"/>
<feature type="domain" description="MRNA cap 0 methyltransferase" evidence="8">
    <location>
        <begin position="1"/>
        <end position="238"/>
    </location>
</feature>
<evidence type="ECO:0000259" key="8">
    <source>
        <dbReference type="PROSITE" id="PS51562"/>
    </source>
</evidence>
<evidence type="ECO:0000256" key="1">
    <source>
        <dbReference type="ARBA" id="ARBA00011926"/>
    </source>
</evidence>
<sequence>MVDSSEDCVAVASHRYSTTHGSLKVGKPSGSSFPACFRVFDVFDEEGGLDRAISSLKNKYRGAFNLVSCQFSLHYGCSSESKMDFFLKCVSSALVPGGYFVGTTVNDTVLLNRVREKGTQFGNSVYTIRMCGECPTLPVGDSVGFGLKYTTSVENLVTDTPEYVVPWKAFCALCEKHHLTLEEDASLLEYFQQNIETEMGKNLCALLSNKRSRDGSINLSQEETEAILLYRVFSFKRRDDQPTS</sequence>
<dbReference type="GO" id="GO:0004482">
    <property type="term" value="F:mRNA 5'-cap (guanine-N7-)-methyltransferase activity"/>
    <property type="evidence" value="ECO:0007669"/>
    <property type="project" value="UniProtKB-EC"/>
</dbReference>
<dbReference type="EMBL" id="LR877169">
    <property type="protein sequence ID" value="CAD2222208.1"/>
    <property type="molecule type" value="Genomic_DNA"/>
</dbReference>
<dbReference type="InterPro" id="IPR029063">
    <property type="entry name" value="SAM-dependent_MTases_sf"/>
</dbReference>
<proteinExistence type="predicted"/>
<dbReference type="Gene3D" id="3.40.50.150">
    <property type="entry name" value="Vaccinia Virus protein VP39"/>
    <property type="match status" value="1"/>
</dbReference>
<dbReference type="Pfam" id="PF03291">
    <property type="entry name" value="mRNA_G-N7_MeTrfase"/>
    <property type="match status" value="1"/>
</dbReference>
<accession>A0A7G2CQW5</accession>
<gene>
    <name evidence="9" type="ORF">ADEAN_000974800</name>
</gene>
<keyword evidence="6" id="KW-0506">mRNA capping</keyword>
<dbReference type="GO" id="GO:0003723">
    <property type="term" value="F:RNA binding"/>
    <property type="evidence" value="ECO:0007669"/>
    <property type="project" value="UniProtKB-KW"/>
</dbReference>
<evidence type="ECO:0000256" key="4">
    <source>
        <dbReference type="ARBA" id="ARBA00022691"/>
    </source>
</evidence>
<dbReference type="PROSITE" id="PS51562">
    <property type="entry name" value="RNA_CAP0_MT"/>
    <property type="match status" value="1"/>
</dbReference>
<evidence type="ECO:0000256" key="2">
    <source>
        <dbReference type="ARBA" id="ARBA00022603"/>
    </source>
</evidence>
<keyword evidence="6" id="KW-0507">mRNA processing</keyword>
<keyword evidence="4" id="KW-0949">S-adenosyl-L-methionine</keyword>
<dbReference type="InterPro" id="IPR004971">
    <property type="entry name" value="mRNA_G-N7_MeTrfase_dom"/>
</dbReference>
<comment type="catalytic activity">
    <reaction evidence="7">
        <text>a 5'-end (5'-triphosphoguanosine)-ribonucleoside in mRNA + S-adenosyl-L-methionine = a 5'-end (N(7)-methyl 5'-triphosphoguanosine)-ribonucleoside in mRNA + S-adenosyl-L-homocysteine</text>
        <dbReference type="Rhea" id="RHEA:67008"/>
        <dbReference type="Rhea" id="RHEA-COMP:17166"/>
        <dbReference type="Rhea" id="RHEA-COMP:17167"/>
        <dbReference type="ChEBI" id="CHEBI:57856"/>
        <dbReference type="ChEBI" id="CHEBI:59789"/>
        <dbReference type="ChEBI" id="CHEBI:156461"/>
        <dbReference type="ChEBI" id="CHEBI:167617"/>
        <dbReference type="EC" id="2.1.1.56"/>
    </reaction>
</comment>
<evidence type="ECO:0000256" key="5">
    <source>
        <dbReference type="ARBA" id="ARBA00022884"/>
    </source>
</evidence>
<keyword evidence="10" id="KW-1185">Reference proteome</keyword>
<protein>
    <recommendedName>
        <fullName evidence="1">mRNA (guanine-N(7))-methyltransferase</fullName>
        <ecNumber evidence="1">2.1.1.56</ecNumber>
    </recommendedName>
</protein>
<evidence type="ECO:0000256" key="7">
    <source>
        <dbReference type="ARBA" id="ARBA00044712"/>
    </source>
</evidence>
<evidence type="ECO:0000313" key="9">
    <source>
        <dbReference type="EMBL" id="CAD2222208.1"/>
    </source>
</evidence>